<dbReference type="PANTHER" id="PTHR34599:SF1">
    <property type="entry name" value="PHOSPHATIDIC ACID PHOSPHATASE TYPE 2_HALOPEROXIDASE DOMAIN-CONTAINING PROTEIN"/>
    <property type="match status" value="1"/>
</dbReference>
<name>A0A6J4TM32_9ACTN</name>
<dbReference type="SUPFAM" id="SSF48317">
    <property type="entry name" value="Acid phosphatase/Vanadium-dependent haloperoxidase"/>
    <property type="match status" value="1"/>
</dbReference>
<organism evidence="2">
    <name type="scientific">uncultured Thermoleophilia bacterium</name>
    <dbReference type="NCBI Taxonomy" id="1497501"/>
    <lineage>
        <taxon>Bacteria</taxon>
        <taxon>Bacillati</taxon>
        <taxon>Actinomycetota</taxon>
        <taxon>Thermoleophilia</taxon>
        <taxon>environmental samples</taxon>
    </lineage>
</organism>
<evidence type="ECO:0000256" key="1">
    <source>
        <dbReference type="SAM" id="SignalP"/>
    </source>
</evidence>
<feature type="signal peptide" evidence="1">
    <location>
        <begin position="1"/>
        <end position="21"/>
    </location>
</feature>
<reference evidence="2" key="1">
    <citation type="submission" date="2020-02" db="EMBL/GenBank/DDBJ databases">
        <authorList>
            <person name="Meier V. D."/>
        </authorList>
    </citation>
    <scope>NUCLEOTIDE SEQUENCE</scope>
    <source>
        <strain evidence="2">AVDCRST_MAG79</strain>
    </source>
</reference>
<sequence>MGTRILLALLVAALGAGCAGARGERDAPTSDADLLHAAVAQLTSVIVYDIFSPPQASRAYAYASVAAYEALRHADPTYRSLAGQLNGLGPVPAPAAGAEHSLPLAGVHAFMAVGRALTFSRDRMDSLRTAMDERFRRRGMSEAVYARSIAYGDTVAAHVLAWAAKDSFAQTRGYPKFSVTATPGRWTPTPPAYMDGVEPNWGRVRPFVLDSSSQYRPEPPIPYDTSAGSRYVAQMREVYETGKRLTDEQRAITAFWDCNPYVMHVQGHTMFATKKVTPGGHWMGIAGIAARKAGADPLRSADAYARTAIALADGFISSWEEKYRSGMPRPETVINAQLDETW</sequence>
<dbReference type="Gene3D" id="1.10.606.20">
    <property type="match status" value="1"/>
</dbReference>
<proteinExistence type="predicted"/>
<evidence type="ECO:0008006" key="3">
    <source>
        <dbReference type="Google" id="ProtNLM"/>
    </source>
</evidence>
<keyword evidence="1" id="KW-0732">Signal</keyword>
<dbReference type="AlphaFoldDB" id="A0A6J4TM32"/>
<feature type="chain" id="PRO_5026882728" description="Phosphatidic acid phosphatase" evidence="1">
    <location>
        <begin position="22"/>
        <end position="342"/>
    </location>
</feature>
<dbReference type="PANTHER" id="PTHR34599">
    <property type="entry name" value="PEROXIDASE-RELATED"/>
    <property type="match status" value="1"/>
</dbReference>
<evidence type="ECO:0000313" key="2">
    <source>
        <dbReference type="EMBL" id="CAA9527056.1"/>
    </source>
</evidence>
<gene>
    <name evidence="2" type="ORF">AVDCRST_MAG79-598</name>
</gene>
<protein>
    <recommendedName>
        <fullName evidence="3">Phosphatidic acid phosphatase</fullName>
    </recommendedName>
</protein>
<dbReference type="PROSITE" id="PS51257">
    <property type="entry name" value="PROKAR_LIPOPROTEIN"/>
    <property type="match status" value="1"/>
</dbReference>
<accession>A0A6J4TM32</accession>
<dbReference type="InterPro" id="IPR052559">
    <property type="entry name" value="V-haloperoxidase"/>
</dbReference>
<dbReference type="InterPro" id="IPR036938">
    <property type="entry name" value="PAP2/HPO_sf"/>
</dbReference>
<feature type="non-terminal residue" evidence="2">
    <location>
        <position position="342"/>
    </location>
</feature>
<dbReference type="EMBL" id="CADCWC010000117">
    <property type="protein sequence ID" value="CAA9527056.1"/>
    <property type="molecule type" value="Genomic_DNA"/>
</dbReference>